<comment type="caution">
    <text evidence="1">The sequence shown here is derived from an EMBL/GenBank/DDBJ whole genome shotgun (WGS) entry which is preliminary data.</text>
</comment>
<name>A0A4S5BP68_9BURK</name>
<dbReference type="Gene3D" id="1.25.40.10">
    <property type="entry name" value="Tetratricopeptide repeat domain"/>
    <property type="match status" value="1"/>
</dbReference>
<dbReference type="RefSeq" id="WP_136407410.1">
    <property type="nucleotide sequence ID" value="NZ_SSWX01000022.1"/>
</dbReference>
<dbReference type="InterPro" id="IPR005415">
    <property type="entry name" value="T3SS_Ca_resp_chp_LcrH/SycD"/>
</dbReference>
<dbReference type="OrthoDB" id="8908818at2"/>
<dbReference type="EMBL" id="SSWX01000022">
    <property type="protein sequence ID" value="THJ31538.1"/>
    <property type="molecule type" value="Genomic_DNA"/>
</dbReference>
<accession>A0A4S5BP68</accession>
<protein>
    <submittedName>
        <fullName evidence="1">CesD/SycD/LcrH family type III secretion system chaperone</fullName>
    </submittedName>
</protein>
<proteinExistence type="predicted"/>
<dbReference type="Proteomes" id="UP000306236">
    <property type="component" value="Unassembled WGS sequence"/>
</dbReference>
<dbReference type="NCBIfam" id="TIGR02552">
    <property type="entry name" value="LcrH_SycD"/>
    <property type="match status" value="1"/>
</dbReference>
<keyword evidence="2" id="KW-1185">Reference proteome</keyword>
<dbReference type="AlphaFoldDB" id="A0A4S5BP68"/>
<evidence type="ECO:0000313" key="1">
    <source>
        <dbReference type="EMBL" id="THJ31538.1"/>
    </source>
</evidence>
<dbReference type="SUPFAM" id="SSF48452">
    <property type="entry name" value="TPR-like"/>
    <property type="match status" value="1"/>
</dbReference>
<dbReference type="InterPro" id="IPR011990">
    <property type="entry name" value="TPR-like_helical_dom_sf"/>
</dbReference>
<sequence>MTEVLQDTTNSQDQALQQLALVRQTLVSGGTIGGLRGISQQECEALYQFGHGFYVQARYSEAFQVFALLVTYDHLEPRYLMALAGAAQMLHRYEDALQHYGTAALLLIDDAAPYIHAAECALSLGRRDDAEEGLKLALDVLAMQTNPALQARAETLLEMIVRPGEKQ</sequence>
<evidence type="ECO:0000313" key="2">
    <source>
        <dbReference type="Proteomes" id="UP000306236"/>
    </source>
</evidence>
<reference evidence="1 2" key="1">
    <citation type="submission" date="2019-04" db="EMBL/GenBank/DDBJ databases">
        <title>Lampropedia sp YIM MLB12 draf genome.</title>
        <authorList>
            <person name="Wang Y.-X."/>
        </authorList>
    </citation>
    <scope>NUCLEOTIDE SEQUENCE [LARGE SCALE GENOMIC DNA]</scope>
    <source>
        <strain evidence="1 2">YIM MLB12</strain>
    </source>
</reference>
<organism evidence="1 2">
    <name type="scientific">Lampropedia aestuarii</name>
    <dbReference type="NCBI Taxonomy" id="2562762"/>
    <lineage>
        <taxon>Bacteria</taxon>
        <taxon>Pseudomonadati</taxon>
        <taxon>Pseudomonadota</taxon>
        <taxon>Betaproteobacteria</taxon>
        <taxon>Burkholderiales</taxon>
        <taxon>Comamonadaceae</taxon>
        <taxon>Lampropedia</taxon>
    </lineage>
</organism>
<dbReference type="PRINTS" id="PR01595">
    <property type="entry name" value="SYCDCHAPRONE"/>
</dbReference>
<gene>
    <name evidence="1" type="ORF">E8K88_14580</name>
</gene>